<name>A0A2S2PVT7_9HEMI</name>
<dbReference type="AlphaFoldDB" id="A0A2S2PVT7"/>
<gene>
    <name evidence="2" type="ORF">g.58825</name>
</gene>
<dbReference type="PANTHER" id="PTHR34153">
    <property type="entry name" value="SI:CH211-262H13.3-RELATED-RELATED"/>
    <property type="match status" value="1"/>
</dbReference>
<organism evidence="2">
    <name type="scientific">Sipha flava</name>
    <name type="common">yellow sugarcane aphid</name>
    <dbReference type="NCBI Taxonomy" id="143950"/>
    <lineage>
        <taxon>Eukaryota</taxon>
        <taxon>Metazoa</taxon>
        <taxon>Ecdysozoa</taxon>
        <taxon>Arthropoda</taxon>
        <taxon>Hexapoda</taxon>
        <taxon>Insecta</taxon>
        <taxon>Pterygota</taxon>
        <taxon>Neoptera</taxon>
        <taxon>Paraneoptera</taxon>
        <taxon>Hemiptera</taxon>
        <taxon>Sternorrhyncha</taxon>
        <taxon>Aphidomorpha</taxon>
        <taxon>Aphidoidea</taxon>
        <taxon>Aphididae</taxon>
        <taxon>Sipha</taxon>
    </lineage>
</organism>
<proteinExistence type="predicted"/>
<evidence type="ECO:0000313" key="2">
    <source>
        <dbReference type="EMBL" id="MBY69657.1"/>
    </source>
</evidence>
<reference evidence="2" key="1">
    <citation type="submission" date="2018-04" db="EMBL/GenBank/DDBJ databases">
        <title>Transcriptome assembly of Sipha flava.</title>
        <authorList>
            <person name="Scully E.D."/>
            <person name="Geib S.M."/>
            <person name="Palmer N.A."/>
            <person name="Koch K."/>
            <person name="Bradshaw J."/>
            <person name="Heng-Moss T."/>
            <person name="Sarath G."/>
        </authorList>
    </citation>
    <scope>NUCLEOTIDE SEQUENCE</scope>
</reference>
<dbReference type="Pfam" id="PF16064">
    <property type="entry name" value="DUF4806"/>
    <property type="match status" value="1"/>
</dbReference>
<sequence length="152" mass="17236">MDLCQRFESFETRFDGVSYTSGINQISPLNNVIYCPLPIDNITDLETFNDKIAGDSTFQINLTNQLSYIGGKHTKAMIKRIMNKLFADDLLKHYSYSGSKGKAKFGNLAVCSVIFDAVKQQPKFKNVSQCEMEEVIKYVLAQASFNIKRLEK</sequence>
<protein>
    <recommendedName>
        <fullName evidence="1">DUF4806 domain-containing protein</fullName>
    </recommendedName>
</protein>
<dbReference type="EMBL" id="GGMS01000454">
    <property type="protein sequence ID" value="MBY69657.1"/>
    <property type="molecule type" value="Transcribed_RNA"/>
</dbReference>
<feature type="domain" description="DUF4806" evidence="1">
    <location>
        <begin position="37"/>
        <end position="107"/>
    </location>
</feature>
<dbReference type="OrthoDB" id="6609343at2759"/>
<evidence type="ECO:0000259" key="1">
    <source>
        <dbReference type="Pfam" id="PF16064"/>
    </source>
</evidence>
<dbReference type="InterPro" id="IPR032071">
    <property type="entry name" value="DUF4806"/>
</dbReference>
<dbReference type="PANTHER" id="PTHR34153:SF2">
    <property type="entry name" value="SI:CH211-262H13.3-RELATED"/>
    <property type="match status" value="1"/>
</dbReference>
<accession>A0A2S2PVT7</accession>